<evidence type="ECO:0000256" key="5">
    <source>
        <dbReference type="SAM" id="Coils"/>
    </source>
</evidence>
<keyword evidence="1" id="KW-0677">Repeat</keyword>
<dbReference type="InterPro" id="IPR058922">
    <property type="entry name" value="WHD_DRP"/>
</dbReference>
<dbReference type="Pfam" id="PF18052">
    <property type="entry name" value="Rx_N"/>
    <property type="match status" value="1"/>
</dbReference>
<dbReference type="Proteomes" id="UP001652600">
    <property type="component" value="Chromosome 4"/>
</dbReference>
<feature type="domain" description="Disease resistance N-terminal" evidence="8">
    <location>
        <begin position="7"/>
        <end position="93"/>
    </location>
</feature>
<dbReference type="Pfam" id="PF23559">
    <property type="entry name" value="WHD_DRP"/>
    <property type="match status" value="1"/>
</dbReference>
<reference evidence="12" key="1">
    <citation type="submission" date="2025-08" db="UniProtKB">
        <authorList>
            <consortium name="RefSeq"/>
        </authorList>
    </citation>
    <scope>IDENTIFICATION</scope>
    <source>
        <tissue evidence="12">Stem</tissue>
    </source>
</reference>
<evidence type="ECO:0000313" key="11">
    <source>
        <dbReference type="Proteomes" id="UP001652600"/>
    </source>
</evidence>
<dbReference type="InterPro" id="IPR055414">
    <property type="entry name" value="LRR_R13L4/SHOC2-like"/>
</dbReference>
<evidence type="ECO:0000259" key="9">
    <source>
        <dbReference type="Pfam" id="PF23559"/>
    </source>
</evidence>
<dbReference type="RefSeq" id="XP_050939902.1">
    <property type="nucleotide sequence ID" value="XM_051083945.1"/>
</dbReference>
<accession>A0ABM3KQ36</accession>
<evidence type="ECO:0000259" key="8">
    <source>
        <dbReference type="Pfam" id="PF18052"/>
    </source>
</evidence>
<evidence type="ECO:0000256" key="3">
    <source>
        <dbReference type="ARBA" id="ARBA00022821"/>
    </source>
</evidence>
<organism evidence="11 12">
    <name type="scientific">Cucumis melo</name>
    <name type="common">Muskmelon</name>
    <dbReference type="NCBI Taxonomy" id="3656"/>
    <lineage>
        <taxon>Eukaryota</taxon>
        <taxon>Viridiplantae</taxon>
        <taxon>Streptophyta</taxon>
        <taxon>Embryophyta</taxon>
        <taxon>Tracheophyta</taxon>
        <taxon>Spermatophyta</taxon>
        <taxon>Magnoliopsida</taxon>
        <taxon>eudicotyledons</taxon>
        <taxon>Gunneridae</taxon>
        <taxon>Pentapetalae</taxon>
        <taxon>rosids</taxon>
        <taxon>fabids</taxon>
        <taxon>Cucurbitales</taxon>
        <taxon>Cucurbitaceae</taxon>
        <taxon>Benincaseae</taxon>
        <taxon>Cucumis</taxon>
    </lineage>
</organism>
<dbReference type="InterPro" id="IPR041118">
    <property type="entry name" value="Rx_N"/>
</dbReference>
<dbReference type="Pfam" id="PF00931">
    <property type="entry name" value="NB-ARC"/>
    <property type="match status" value="1"/>
</dbReference>
<keyword evidence="3" id="KW-0611">Plant defense</keyword>
<evidence type="ECO:0000259" key="7">
    <source>
        <dbReference type="Pfam" id="PF00931"/>
    </source>
</evidence>
<dbReference type="Pfam" id="PF23598">
    <property type="entry name" value="LRR_14"/>
    <property type="match status" value="1"/>
</dbReference>
<dbReference type="PANTHER" id="PTHR36766:SF61">
    <property type="entry name" value="NB-ARC DOMAIN DISEASE RESISTANCE PROTEIN"/>
    <property type="match status" value="1"/>
</dbReference>
<proteinExistence type="predicted"/>
<keyword evidence="11" id="KW-1185">Reference proteome</keyword>
<evidence type="ECO:0000259" key="10">
    <source>
        <dbReference type="Pfam" id="PF23598"/>
    </source>
</evidence>
<dbReference type="PANTHER" id="PTHR36766">
    <property type="entry name" value="PLANT BROAD-SPECTRUM MILDEW RESISTANCE PROTEIN RPW8"/>
    <property type="match status" value="1"/>
</dbReference>
<evidence type="ECO:0000256" key="6">
    <source>
        <dbReference type="SAM" id="MobiDB-lite"/>
    </source>
</evidence>
<dbReference type="InterPro" id="IPR027417">
    <property type="entry name" value="P-loop_NTPase"/>
</dbReference>
<dbReference type="Gene3D" id="3.80.10.10">
    <property type="entry name" value="Ribonuclease Inhibitor"/>
    <property type="match status" value="1"/>
</dbReference>
<dbReference type="SUPFAM" id="SSF52047">
    <property type="entry name" value="RNI-like"/>
    <property type="match status" value="1"/>
</dbReference>
<feature type="compositionally biased region" description="Basic and acidic residues" evidence="6">
    <location>
        <begin position="862"/>
        <end position="878"/>
    </location>
</feature>
<dbReference type="InterPro" id="IPR032675">
    <property type="entry name" value="LRR_dom_sf"/>
</dbReference>
<dbReference type="SUPFAM" id="SSF52540">
    <property type="entry name" value="P-loop containing nucleoside triphosphate hydrolases"/>
    <property type="match status" value="1"/>
</dbReference>
<keyword evidence="5" id="KW-0175">Coiled coil</keyword>
<evidence type="ECO:0000256" key="4">
    <source>
        <dbReference type="ARBA" id="ARBA00022840"/>
    </source>
</evidence>
<feature type="compositionally biased region" description="Polar residues" evidence="6">
    <location>
        <begin position="901"/>
        <end position="913"/>
    </location>
</feature>
<dbReference type="Gene3D" id="3.40.50.300">
    <property type="entry name" value="P-loop containing nucleotide triphosphate hydrolases"/>
    <property type="match status" value="1"/>
</dbReference>
<dbReference type="GeneID" id="103486933"/>
<dbReference type="InterPro" id="IPR036388">
    <property type="entry name" value="WH-like_DNA-bd_sf"/>
</dbReference>
<feature type="region of interest" description="Disordered" evidence="6">
    <location>
        <begin position="901"/>
        <end position="926"/>
    </location>
</feature>
<protein>
    <submittedName>
        <fullName evidence="12">Disease resistance protein RGA4 isoform X1</fullName>
    </submittedName>
</protein>
<sequence>MVGLLGSVAGNLLGRIIEAADRREFRAIRRELKNLETAVLNLKARLRDAEEKQASDPELYDQLRKLKHAFSMADSVIEELECDYLKWRVQNRKNDVDDKGYQFSSCFSSNFPISSCNTVAKFQQLTEELRLIEETMSKFSLVEDEDEYIKNLKGEMTLRTSITGSQAFARLLRLRKEAILSNVDSIFGRDKVQESIIKELVNDEQKSPRILSIQGDGGMGKTALAKLVYNADEVFDHFDKRIWVCVSEDFDIQRIIKEVLISATGENVTTVALTESRLRIRLQRYFFGKKILLVLDDFGNLDHDRVSELKEIVKMGVDGSKIMITTRSHKTPNVAATHKIDKLDKTISMQIFEDTFGGNELSNDVDLKNLVAECGGAPLAIKCLAGLLSSKPSDGANSPNVKDLSEKWKLEEANYGGGVSCALRLSYDLMPSYLKPFFLCFSLLPRDNVFFSFELIQLWLEQGFLPSGTKDDPEEIGEKYFKELWDRRLLVDVEEHTLGYWFKIHNLVHDLAVQKAEGQKNLGNFHQLSFVDCKSNIPPSTSYNDIHFLSIPVVGGAEPKINGDPLFKCITKFKQLRFLYLCNSSLEEIPTSIGTLKHLRCLDLRGSQRLKRLPESICKLQSLRTLILAFCSELEELPRNIKNLISLRFLWVQTKQASLGKDQIGSLTSLRFLAIGRSDNLTHLFEDIDKLNFLKTLIIYDCKSLLTLPKGLENVESLCNMGIWGCERLRFTFSLASLNLKKLILRQLTAVSSLPKWLAHLDDTLEVLEIGEFPTLRELPMWFSNYWELRILGISNCPQLNHECFHHELPIYRDKIEELRVTFCGSSSKSSWKKSMEEIKNKNPNISYIRAIYVDSKRIMPLEESTEKPKETETKQDDANNNMSHVDIGLLSKIEQAHANNNVSHPGTKQPSMNKHDDANNNTSHSGIRLFSETKQEHANKNDNVNENETGKVCLGDNDHAEADQAMVTTYEGF</sequence>
<evidence type="ECO:0000256" key="2">
    <source>
        <dbReference type="ARBA" id="ARBA00022741"/>
    </source>
</evidence>
<evidence type="ECO:0000313" key="12">
    <source>
        <dbReference type="RefSeq" id="XP_050939902.1"/>
    </source>
</evidence>
<feature type="coiled-coil region" evidence="5">
    <location>
        <begin position="25"/>
        <end position="52"/>
    </location>
</feature>
<evidence type="ECO:0000256" key="1">
    <source>
        <dbReference type="ARBA" id="ARBA00022737"/>
    </source>
</evidence>
<feature type="domain" description="Disease resistance protein winged helix" evidence="9">
    <location>
        <begin position="445"/>
        <end position="512"/>
    </location>
</feature>
<feature type="domain" description="NB-ARC" evidence="7">
    <location>
        <begin position="191"/>
        <end position="354"/>
    </location>
</feature>
<dbReference type="InterPro" id="IPR002182">
    <property type="entry name" value="NB-ARC"/>
</dbReference>
<gene>
    <name evidence="12" type="primary">LOC103486933</name>
</gene>
<name>A0ABM3KQ36_CUCME</name>
<dbReference type="Gene3D" id="1.10.10.10">
    <property type="entry name" value="Winged helix-like DNA-binding domain superfamily/Winged helix DNA-binding domain"/>
    <property type="match status" value="1"/>
</dbReference>
<feature type="region of interest" description="Disordered" evidence="6">
    <location>
        <begin position="862"/>
        <end position="882"/>
    </location>
</feature>
<keyword evidence="4" id="KW-0067">ATP-binding</keyword>
<feature type="domain" description="Disease resistance R13L4/SHOC-2-like LRR" evidence="10">
    <location>
        <begin position="560"/>
        <end position="770"/>
    </location>
</feature>
<dbReference type="PRINTS" id="PR00364">
    <property type="entry name" value="DISEASERSIST"/>
</dbReference>
<keyword evidence="2" id="KW-0547">Nucleotide-binding</keyword>